<dbReference type="EMBL" id="BMIG01000001">
    <property type="protein sequence ID" value="GGA84683.1"/>
    <property type="molecule type" value="Genomic_DNA"/>
</dbReference>
<proteinExistence type="inferred from homology"/>
<reference evidence="6" key="2">
    <citation type="submission" date="2020-09" db="EMBL/GenBank/DDBJ databases">
        <authorList>
            <person name="Sun Q."/>
            <person name="Zhou Y."/>
        </authorList>
    </citation>
    <scope>NUCLEOTIDE SEQUENCE</scope>
    <source>
        <strain evidence="6">CGMCC 1.15322</strain>
    </source>
</reference>
<dbReference type="PROSITE" id="PS50931">
    <property type="entry name" value="HTH_LYSR"/>
    <property type="match status" value="1"/>
</dbReference>
<dbReference type="CDD" id="cd08422">
    <property type="entry name" value="PBP2_CrgA_like"/>
    <property type="match status" value="1"/>
</dbReference>
<evidence type="ECO:0000256" key="4">
    <source>
        <dbReference type="ARBA" id="ARBA00023163"/>
    </source>
</evidence>
<evidence type="ECO:0000313" key="7">
    <source>
        <dbReference type="Proteomes" id="UP000620596"/>
    </source>
</evidence>
<protein>
    <submittedName>
        <fullName evidence="6">Transcriptional regulator</fullName>
    </submittedName>
</protein>
<dbReference type="InterPro" id="IPR005119">
    <property type="entry name" value="LysR_subst-bd"/>
</dbReference>
<dbReference type="PANTHER" id="PTHR30537:SF5">
    <property type="entry name" value="HTH-TYPE TRANSCRIPTIONAL ACTIVATOR TTDR-RELATED"/>
    <property type="match status" value="1"/>
</dbReference>
<dbReference type="RefSeq" id="WP_308421313.1">
    <property type="nucleotide sequence ID" value="NZ_BMIG01000001.1"/>
</dbReference>
<dbReference type="Pfam" id="PF00126">
    <property type="entry name" value="HTH_1"/>
    <property type="match status" value="1"/>
</dbReference>
<dbReference type="InterPro" id="IPR036388">
    <property type="entry name" value="WH-like_DNA-bd_sf"/>
</dbReference>
<dbReference type="PANTHER" id="PTHR30537">
    <property type="entry name" value="HTH-TYPE TRANSCRIPTIONAL REGULATOR"/>
    <property type="match status" value="1"/>
</dbReference>
<dbReference type="FunFam" id="1.10.10.10:FF:000001">
    <property type="entry name" value="LysR family transcriptional regulator"/>
    <property type="match status" value="1"/>
</dbReference>
<dbReference type="AlphaFoldDB" id="A0A916S7E5"/>
<dbReference type="InterPro" id="IPR058163">
    <property type="entry name" value="LysR-type_TF_proteobact-type"/>
</dbReference>
<feature type="domain" description="HTH lysR-type" evidence="5">
    <location>
        <begin position="1"/>
        <end position="53"/>
    </location>
</feature>
<organism evidence="6 7">
    <name type="scientific">Polaromonas eurypsychrophila</name>
    <dbReference type="NCBI Taxonomy" id="1614635"/>
    <lineage>
        <taxon>Bacteria</taxon>
        <taxon>Pseudomonadati</taxon>
        <taxon>Pseudomonadota</taxon>
        <taxon>Betaproteobacteria</taxon>
        <taxon>Burkholderiales</taxon>
        <taxon>Comamonadaceae</taxon>
        <taxon>Polaromonas</taxon>
    </lineage>
</organism>
<evidence type="ECO:0000259" key="5">
    <source>
        <dbReference type="PROSITE" id="PS50931"/>
    </source>
</evidence>
<evidence type="ECO:0000256" key="3">
    <source>
        <dbReference type="ARBA" id="ARBA00023125"/>
    </source>
</evidence>
<dbReference type="SUPFAM" id="SSF53850">
    <property type="entry name" value="Periplasmic binding protein-like II"/>
    <property type="match status" value="1"/>
</dbReference>
<evidence type="ECO:0000256" key="1">
    <source>
        <dbReference type="ARBA" id="ARBA00009437"/>
    </source>
</evidence>
<dbReference type="Gene3D" id="1.10.10.10">
    <property type="entry name" value="Winged helix-like DNA-binding domain superfamily/Winged helix DNA-binding domain"/>
    <property type="match status" value="1"/>
</dbReference>
<dbReference type="Pfam" id="PF03466">
    <property type="entry name" value="LysR_substrate"/>
    <property type="match status" value="1"/>
</dbReference>
<accession>A0A916S7E5</accession>
<reference evidence="6" key="1">
    <citation type="journal article" date="2014" name="Int. J. Syst. Evol. Microbiol.">
        <title>Complete genome sequence of Corynebacterium casei LMG S-19264T (=DSM 44701T), isolated from a smear-ripened cheese.</title>
        <authorList>
            <consortium name="US DOE Joint Genome Institute (JGI-PGF)"/>
            <person name="Walter F."/>
            <person name="Albersmeier A."/>
            <person name="Kalinowski J."/>
            <person name="Ruckert C."/>
        </authorList>
    </citation>
    <scope>NUCLEOTIDE SEQUENCE</scope>
    <source>
        <strain evidence="6">CGMCC 1.15322</strain>
    </source>
</reference>
<keyword evidence="4" id="KW-0804">Transcription</keyword>
<evidence type="ECO:0000313" key="6">
    <source>
        <dbReference type="EMBL" id="GGA84683.1"/>
    </source>
</evidence>
<keyword evidence="3" id="KW-0238">DNA-binding</keyword>
<dbReference type="InterPro" id="IPR036390">
    <property type="entry name" value="WH_DNA-bd_sf"/>
</dbReference>
<comment type="similarity">
    <text evidence="1">Belongs to the LysR transcriptional regulatory family.</text>
</comment>
<dbReference type="Proteomes" id="UP000620596">
    <property type="component" value="Unassembled WGS sequence"/>
</dbReference>
<name>A0A916S7E5_9BURK</name>
<dbReference type="GO" id="GO:0003677">
    <property type="term" value="F:DNA binding"/>
    <property type="evidence" value="ECO:0007669"/>
    <property type="project" value="UniProtKB-KW"/>
</dbReference>
<dbReference type="InterPro" id="IPR000847">
    <property type="entry name" value="LysR_HTH_N"/>
</dbReference>
<comment type="caution">
    <text evidence="6">The sequence shown here is derived from an EMBL/GenBank/DDBJ whole genome shotgun (WGS) entry which is preliminary data.</text>
</comment>
<sequence length="299" mass="33186">MKVFQRVIDEGGFAAAARALDMSPAGVTRMVAALEDHLGVRLLQRTTRKLSLTDAGEAYLMRVRTILYEVEDAESAAAAHTRELQGTLHVLATPVLASYFLSPRIATWHTRHPKVLLDLAIDPFPQPRIEEFDVTFLVVDEGFDADIVARPLATTDWIVCASPDYLQRAGTPATPQALREHTYLKFQWPQNSGHYGRQARLHPLAGGDAVEVDVKPALQTTSFDVLLRAALDGAGITFLSRMLVAPHLARGTLVQVLPEWIFGRFTIYAALPTRKFMPARTRAFLDFLAEFAPQTQTVR</sequence>
<keyword evidence="7" id="KW-1185">Reference proteome</keyword>
<dbReference type="SUPFAM" id="SSF46785">
    <property type="entry name" value="Winged helix' DNA-binding domain"/>
    <property type="match status" value="1"/>
</dbReference>
<keyword evidence="2" id="KW-0805">Transcription regulation</keyword>
<dbReference type="GO" id="GO:0003700">
    <property type="term" value="F:DNA-binding transcription factor activity"/>
    <property type="evidence" value="ECO:0007669"/>
    <property type="project" value="InterPro"/>
</dbReference>
<gene>
    <name evidence="6" type="ORF">GCM10011496_01480</name>
</gene>
<dbReference type="Gene3D" id="3.40.190.290">
    <property type="match status" value="1"/>
</dbReference>
<evidence type="ECO:0000256" key="2">
    <source>
        <dbReference type="ARBA" id="ARBA00023015"/>
    </source>
</evidence>